<feature type="transmembrane region" description="Helical" evidence="9">
    <location>
        <begin position="169"/>
        <end position="188"/>
    </location>
</feature>
<dbReference type="PANTHER" id="PTHR22926:SF3">
    <property type="entry name" value="UNDECAPRENYL-PHOSPHATE ALPHA-N-ACETYLGLUCOSAMINYL 1-PHOSPHATE TRANSFERASE"/>
    <property type="match status" value="1"/>
</dbReference>
<evidence type="ECO:0000256" key="7">
    <source>
        <dbReference type="PIRSR" id="PIRSR600715-1"/>
    </source>
</evidence>
<dbReference type="GO" id="GO:0005886">
    <property type="term" value="C:plasma membrane"/>
    <property type="evidence" value="ECO:0007669"/>
    <property type="project" value="UniProtKB-SubCell"/>
</dbReference>
<keyword evidence="7" id="KW-0479">Metal-binding</keyword>
<feature type="compositionally biased region" description="Basic and acidic residues" evidence="8">
    <location>
        <begin position="395"/>
        <end position="405"/>
    </location>
</feature>
<dbReference type="PROSITE" id="PS01348">
    <property type="entry name" value="MRAY_2"/>
    <property type="match status" value="1"/>
</dbReference>
<gene>
    <name evidence="10" type="ORF">GNH96_12325</name>
</gene>
<feature type="transmembrane region" description="Helical" evidence="9">
    <location>
        <begin position="305"/>
        <end position="323"/>
    </location>
</feature>
<keyword evidence="11" id="KW-1185">Reference proteome</keyword>
<organism evidence="10 11">
    <name type="scientific">Methylococcus geothermalis</name>
    <dbReference type="NCBI Taxonomy" id="2681310"/>
    <lineage>
        <taxon>Bacteria</taxon>
        <taxon>Pseudomonadati</taxon>
        <taxon>Pseudomonadota</taxon>
        <taxon>Gammaproteobacteria</taxon>
        <taxon>Methylococcales</taxon>
        <taxon>Methylococcaceae</taxon>
        <taxon>Methylococcus</taxon>
    </lineage>
</organism>
<keyword evidence="3 10" id="KW-0808">Transferase</keyword>
<dbReference type="CDD" id="cd06853">
    <property type="entry name" value="GT_WecA_like"/>
    <property type="match status" value="1"/>
</dbReference>
<dbReference type="GO" id="GO:0044038">
    <property type="term" value="P:cell wall macromolecule biosynthetic process"/>
    <property type="evidence" value="ECO:0007669"/>
    <property type="project" value="TreeGrafter"/>
</dbReference>
<keyword evidence="7" id="KW-0460">Magnesium</keyword>
<name>A0A858QA30_9GAMM</name>
<evidence type="ECO:0000313" key="10">
    <source>
        <dbReference type="EMBL" id="QJD30683.1"/>
    </source>
</evidence>
<feature type="transmembrane region" description="Helical" evidence="9">
    <location>
        <begin position="222"/>
        <end position="243"/>
    </location>
</feature>
<evidence type="ECO:0000256" key="6">
    <source>
        <dbReference type="ARBA" id="ARBA00023136"/>
    </source>
</evidence>
<dbReference type="InterPro" id="IPR000715">
    <property type="entry name" value="Glycosyl_transferase_4"/>
</dbReference>
<comment type="cofactor">
    <cofactor evidence="7">
        <name>Mg(2+)</name>
        <dbReference type="ChEBI" id="CHEBI:18420"/>
    </cofactor>
</comment>
<reference evidence="11" key="1">
    <citation type="submission" date="2019-12" db="EMBL/GenBank/DDBJ databases">
        <authorList>
            <person name="Awala S.I."/>
            <person name="Rhee S.K."/>
        </authorList>
    </citation>
    <scope>NUCLEOTIDE SEQUENCE [LARGE SCALE GENOMIC DNA]</scope>
    <source>
        <strain evidence="11">IM1</strain>
    </source>
</reference>
<dbReference type="GO" id="GO:0016780">
    <property type="term" value="F:phosphotransferase activity, for other substituted phosphate groups"/>
    <property type="evidence" value="ECO:0007669"/>
    <property type="project" value="InterPro"/>
</dbReference>
<keyword evidence="4 9" id="KW-0812">Transmembrane</keyword>
<comment type="subcellular location">
    <subcellularLocation>
        <location evidence="1">Cell membrane</location>
        <topology evidence="1">Multi-pass membrane protein</topology>
    </subcellularLocation>
</comment>
<feature type="binding site" evidence="7">
    <location>
        <position position="161"/>
    </location>
    <ligand>
        <name>Mg(2+)</name>
        <dbReference type="ChEBI" id="CHEBI:18420"/>
    </ligand>
</feature>
<feature type="binding site" evidence="7">
    <location>
        <position position="225"/>
    </location>
    <ligand>
        <name>Mg(2+)</name>
        <dbReference type="ChEBI" id="CHEBI:18420"/>
    </ligand>
</feature>
<feature type="transmembrane region" description="Helical" evidence="9">
    <location>
        <begin position="14"/>
        <end position="34"/>
    </location>
</feature>
<dbReference type="RefSeq" id="WP_169603959.1">
    <property type="nucleotide sequence ID" value="NZ_CP046565.1"/>
</dbReference>
<keyword evidence="2" id="KW-1003">Cell membrane</keyword>
<accession>A0A858QA30</accession>
<feature type="transmembrane region" description="Helical" evidence="9">
    <location>
        <begin position="249"/>
        <end position="268"/>
    </location>
</feature>
<evidence type="ECO:0000256" key="9">
    <source>
        <dbReference type="SAM" id="Phobius"/>
    </source>
</evidence>
<feature type="transmembrane region" description="Helical" evidence="9">
    <location>
        <begin position="139"/>
        <end position="157"/>
    </location>
</feature>
<feature type="transmembrane region" description="Helical" evidence="9">
    <location>
        <begin position="55"/>
        <end position="73"/>
    </location>
</feature>
<feature type="transmembrane region" description="Helical" evidence="9">
    <location>
        <begin position="109"/>
        <end position="127"/>
    </location>
</feature>
<proteinExistence type="predicted"/>
<dbReference type="Pfam" id="PF00953">
    <property type="entry name" value="Glycos_transf_4"/>
    <property type="match status" value="1"/>
</dbReference>
<feature type="transmembrane region" description="Helical" evidence="9">
    <location>
        <begin position="79"/>
        <end position="97"/>
    </location>
</feature>
<feature type="region of interest" description="Disordered" evidence="8">
    <location>
        <begin position="386"/>
        <end position="405"/>
    </location>
</feature>
<dbReference type="InterPro" id="IPR018480">
    <property type="entry name" value="PNAcMuramoyl-5peptid_Trfase_CS"/>
</dbReference>
<dbReference type="GO" id="GO:0071555">
    <property type="term" value="P:cell wall organization"/>
    <property type="evidence" value="ECO:0007669"/>
    <property type="project" value="TreeGrafter"/>
</dbReference>
<evidence type="ECO:0000256" key="3">
    <source>
        <dbReference type="ARBA" id="ARBA00022679"/>
    </source>
</evidence>
<evidence type="ECO:0000256" key="1">
    <source>
        <dbReference type="ARBA" id="ARBA00004651"/>
    </source>
</evidence>
<dbReference type="GO" id="GO:0046872">
    <property type="term" value="F:metal ion binding"/>
    <property type="evidence" value="ECO:0007669"/>
    <property type="project" value="UniProtKB-KW"/>
</dbReference>
<evidence type="ECO:0000256" key="5">
    <source>
        <dbReference type="ARBA" id="ARBA00022989"/>
    </source>
</evidence>
<dbReference type="PANTHER" id="PTHR22926">
    <property type="entry name" value="PHOSPHO-N-ACETYLMURAMOYL-PENTAPEPTIDE-TRANSFERASE"/>
    <property type="match status" value="1"/>
</dbReference>
<evidence type="ECO:0000256" key="8">
    <source>
        <dbReference type="SAM" id="MobiDB-lite"/>
    </source>
</evidence>
<protein>
    <submittedName>
        <fullName evidence="10">Undecaprenyl/decaprenyl-phosphate alpha-N-acetylglucosaminyl 1-phosphate transferase</fullName>
    </submittedName>
</protein>
<feature type="transmembrane region" description="Helical" evidence="9">
    <location>
        <begin position="194"/>
        <end position="210"/>
    </location>
</feature>
<dbReference type="EMBL" id="CP046565">
    <property type="protein sequence ID" value="QJD30683.1"/>
    <property type="molecule type" value="Genomic_DNA"/>
</dbReference>
<evidence type="ECO:0000256" key="2">
    <source>
        <dbReference type="ARBA" id="ARBA00022475"/>
    </source>
</evidence>
<keyword evidence="5 9" id="KW-1133">Transmembrane helix</keyword>
<dbReference type="GO" id="GO:0009103">
    <property type="term" value="P:lipopolysaccharide biosynthetic process"/>
    <property type="evidence" value="ECO:0007669"/>
    <property type="project" value="TreeGrafter"/>
</dbReference>
<dbReference type="AlphaFoldDB" id="A0A858QA30"/>
<dbReference type="KEGG" id="metu:GNH96_12325"/>
<dbReference type="Proteomes" id="UP000503004">
    <property type="component" value="Chromosome"/>
</dbReference>
<evidence type="ECO:0000313" key="11">
    <source>
        <dbReference type="Proteomes" id="UP000503004"/>
    </source>
</evidence>
<sequence>MAMIEDILGDFGNATPVLISGGGLVFTALLIHLLSKPAARLGLVDRPGGRKTHDGLIPLTGGLAIYGGFVVASGCDSGIVSPILLLGMGFVLAVGLIDDLYGLSARFRLVTEIGAALIMVIWGDKMIHDLGDIVGTGSLRLGLFAIPFTVLCTVGFINAFNMSDGIDGLASGCAITAISWFILATWLAGQPVPLKEWILLAAILGFAAYNMRHPLRKKASVFLGDSGSMLLGFALAWVAIQMVEGGPNRILSPIAVAWVLALPVIDTVRLMAQRGLRGGNPFVADREHLHHILLRKNLSPGQTSWLLVGINGALGGVGVLGHHLGVPDFWLTMGFVGIFLAHYRLTTYACGVDEADSATLPLPLPESLDALSVRQCLPRGSELPIELAHPSDGTDGYREPRLRHH</sequence>
<keyword evidence="6 9" id="KW-0472">Membrane</keyword>
<evidence type="ECO:0000256" key="4">
    <source>
        <dbReference type="ARBA" id="ARBA00022692"/>
    </source>
</evidence>